<dbReference type="AlphaFoldDB" id="A0A9X2NV26"/>
<comment type="caution">
    <text evidence="2">The sequence shown here is derived from an EMBL/GenBank/DDBJ whole genome shotgun (WGS) entry which is preliminary data.</text>
</comment>
<dbReference type="InterPro" id="IPR001296">
    <property type="entry name" value="Glyco_trans_1"/>
</dbReference>
<name>A0A9X2NV26_9BACE</name>
<evidence type="ECO:0000313" key="3">
    <source>
        <dbReference type="Proteomes" id="UP001143192"/>
    </source>
</evidence>
<dbReference type="EC" id="2.4.-.-" evidence="2"/>
<gene>
    <name evidence="2" type="ORF">M1B79_17480</name>
</gene>
<evidence type="ECO:0000259" key="1">
    <source>
        <dbReference type="Pfam" id="PF00534"/>
    </source>
</evidence>
<keyword evidence="2" id="KW-0328">Glycosyltransferase</keyword>
<dbReference type="RefSeq" id="WP_257932562.1">
    <property type="nucleotide sequence ID" value="NZ_JAMZED010000085.1"/>
</dbReference>
<protein>
    <submittedName>
        <fullName evidence="2">Glycosyltransferase</fullName>
        <ecNumber evidence="2">2.4.-.-</ecNumber>
    </submittedName>
</protein>
<keyword evidence="2" id="KW-0808">Transferase</keyword>
<dbReference type="Gene3D" id="3.40.50.2000">
    <property type="entry name" value="Glycogen Phosphorylase B"/>
    <property type="match status" value="2"/>
</dbReference>
<accession>A0A9X2NV26</accession>
<reference evidence="2" key="1">
    <citation type="journal article" date="2022" name="Arch. Microbiol.">
        <title>Bacteroides muris sp. nov. isolated from the cecum of wild-derived house mice.</title>
        <authorList>
            <person name="Fokt H."/>
            <person name="Unni R."/>
            <person name="Repnik U."/>
            <person name="Schmitz R.A."/>
            <person name="Bramkamp M."/>
            <person name="Baines J.F."/>
            <person name="Unterweger D."/>
        </authorList>
    </citation>
    <scope>NUCLEOTIDE SEQUENCE</scope>
    <source>
        <strain evidence="2">KH365_2</strain>
    </source>
</reference>
<dbReference type="EMBL" id="JAMZED010000085">
    <property type="protein sequence ID" value="MCR6506398.1"/>
    <property type="molecule type" value="Genomic_DNA"/>
</dbReference>
<dbReference type="Proteomes" id="UP001143192">
    <property type="component" value="Unassembled WGS sequence"/>
</dbReference>
<evidence type="ECO:0000313" key="2">
    <source>
        <dbReference type="EMBL" id="MCR6506398.1"/>
    </source>
</evidence>
<organism evidence="2 3">
    <name type="scientific">Bacteroides muris</name>
    <name type="common">ex Fokt et al. 2023</name>
    <dbReference type="NCBI Taxonomy" id="2937417"/>
    <lineage>
        <taxon>Bacteria</taxon>
        <taxon>Pseudomonadati</taxon>
        <taxon>Bacteroidota</taxon>
        <taxon>Bacteroidia</taxon>
        <taxon>Bacteroidales</taxon>
        <taxon>Bacteroidaceae</taxon>
        <taxon>Bacteroides</taxon>
    </lineage>
</organism>
<dbReference type="Pfam" id="PF00534">
    <property type="entry name" value="Glycos_transf_1"/>
    <property type="match status" value="1"/>
</dbReference>
<feature type="domain" description="Glycosyl transferase family 1" evidence="1">
    <location>
        <begin position="183"/>
        <end position="345"/>
    </location>
</feature>
<proteinExistence type="predicted"/>
<dbReference type="GO" id="GO:0016757">
    <property type="term" value="F:glycosyltransferase activity"/>
    <property type="evidence" value="ECO:0007669"/>
    <property type="project" value="UniProtKB-KW"/>
</dbReference>
<dbReference type="PANTHER" id="PTHR12526">
    <property type="entry name" value="GLYCOSYLTRANSFERASE"/>
    <property type="match status" value="1"/>
</dbReference>
<reference evidence="2" key="2">
    <citation type="submission" date="2022-04" db="EMBL/GenBank/DDBJ databases">
        <authorList>
            <person name="Fokt H."/>
            <person name="Baines J."/>
        </authorList>
    </citation>
    <scope>NUCLEOTIDE SEQUENCE</scope>
    <source>
        <strain evidence="2">KH365_2</strain>
    </source>
</reference>
<keyword evidence="3" id="KW-1185">Reference proteome</keyword>
<dbReference type="SUPFAM" id="SSF53756">
    <property type="entry name" value="UDP-Glycosyltransferase/glycogen phosphorylase"/>
    <property type="match status" value="1"/>
</dbReference>
<dbReference type="PANTHER" id="PTHR12526:SF630">
    <property type="entry name" value="GLYCOSYLTRANSFERASE"/>
    <property type="match status" value="1"/>
</dbReference>
<sequence length="367" mass="42313">MNKPVYFLLQHLKIGGVEICITNIANVLVQRGYKVFLVLTLQDIELSNIDSRIRIIHLTKLHHGNKSIFYKLYRRGVSYVAIRRFIHKLNNTIIVSTRNEYNIMLSKYSNNTNIRIAQLHHDYVGHKGIENDFKLRYLNIDNFLILTDDIKEEIQKMITPYNKHTKLITVPNFISSISMECNSIKPRDNIAIAVGRLSSEKGFLRLLDIWKVALSLSDCNIKLFIVGEGPERSNLEKRIIELGIGSSVTLLGQKASQEVLHLMYKSKVYCMSSFTEAFPTVLLEAMSCRLPQIAFDVRVGPRNIILNGNTGYLVQDNDITTYANHIIRLMNDNIEWQRLSFNSYKRAKDFSVDNVINKWESIFKGEI</sequence>